<protein>
    <submittedName>
        <fullName evidence="7">42416_t:CDS:1</fullName>
    </submittedName>
</protein>
<keyword evidence="5" id="KW-0539">Nucleus</keyword>
<keyword evidence="2" id="KW-0479">Metal-binding</keyword>
<keyword evidence="4" id="KW-0862">Zinc</keyword>
<dbReference type="InterPro" id="IPR012337">
    <property type="entry name" value="RNaseH-like_sf"/>
</dbReference>
<reference evidence="7 8" key="1">
    <citation type="submission" date="2021-06" db="EMBL/GenBank/DDBJ databases">
        <authorList>
            <person name="Kallberg Y."/>
            <person name="Tangrot J."/>
            <person name="Rosling A."/>
        </authorList>
    </citation>
    <scope>NUCLEOTIDE SEQUENCE [LARGE SCALE GENOMIC DNA]</scope>
    <source>
        <strain evidence="7 8">120-4 pot B 10/14</strain>
    </source>
</reference>
<dbReference type="Pfam" id="PF04937">
    <property type="entry name" value="DUF659"/>
    <property type="match status" value="1"/>
</dbReference>
<dbReference type="InterPro" id="IPR052035">
    <property type="entry name" value="ZnF_BED_domain_contain"/>
</dbReference>
<sequence length="586" mass="68525">MKCKACNNSWVKNKTRMQEHYNHCNLKNSAKSNTSSSTPSLVYNNNDNTRTINHKQQTKMENFLYKFTNADQKELESLLARGFYSASISFNILENDDIKAFFLRALPYFKLLTCYSLSNSLLNNEYSGLNTVINYLLNETQFLCLVMDGWSNIRKDSIINFMITTPKPLFYKSVHTKEDRHTAQNIAKGIDKVMQELGIDKFVAVITDNAPNMKAAWRCWAHGINLWIKDILKLDWPKNILETSKEIINYFRNHNIPLAALRRLQIEKYGCIISLVQTVDTRWGSAFYCMDHLLQTKNAIRSLLVEESIEISSNIKIHLMNDLFWQDLKHIRNFLEPFVKFIHELEGDVPLLSVAFFKLRQLETKICNNDYVPTTVITESIKLVEQRWNDFLYNPATIAAYKLDPRYCGEILDPNKWDTPIERELIRLAEPENEDQVLEELSEYVEKTGRFSANYLWTTSASSEQNWSSFNFVYSKLRNRLHNPHVEKIVYIYWNLQILRSLKWPLSVKELRNKGYLIEDNVVNLELNETNSVEENNIDDSLSDSSLYIDIIDYVDKIDDMDINENIDDLDSIDNMSNIDNMDNMD</sequence>
<dbReference type="EMBL" id="CAJVQB010045585">
    <property type="protein sequence ID" value="CAG8832553.1"/>
    <property type="molecule type" value="Genomic_DNA"/>
</dbReference>
<comment type="subcellular location">
    <subcellularLocation>
        <location evidence="1">Nucleus</location>
    </subcellularLocation>
</comment>
<gene>
    <name evidence="7" type="ORF">GMARGA_LOCUS31110</name>
</gene>
<name>A0ABN7WIT1_GIGMA</name>
<evidence type="ECO:0000256" key="1">
    <source>
        <dbReference type="ARBA" id="ARBA00004123"/>
    </source>
</evidence>
<dbReference type="PANTHER" id="PTHR46481">
    <property type="entry name" value="ZINC FINGER BED DOMAIN-CONTAINING PROTEIN 4"/>
    <property type="match status" value="1"/>
</dbReference>
<evidence type="ECO:0000256" key="4">
    <source>
        <dbReference type="ARBA" id="ARBA00022833"/>
    </source>
</evidence>
<evidence type="ECO:0000313" key="7">
    <source>
        <dbReference type="EMBL" id="CAG8832553.1"/>
    </source>
</evidence>
<feature type="domain" description="DUF659" evidence="6">
    <location>
        <begin position="115"/>
        <end position="247"/>
    </location>
</feature>
<evidence type="ECO:0000259" key="6">
    <source>
        <dbReference type="Pfam" id="PF04937"/>
    </source>
</evidence>
<dbReference type="Proteomes" id="UP000789901">
    <property type="component" value="Unassembled WGS sequence"/>
</dbReference>
<dbReference type="PANTHER" id="PTHR46481:SF10">
    <property type="entry name" value="ZINC FINGER BED DOMAIN-CONTAINING PROTEIN 39"/>
    <property type="match status" value="1"/>
</dbReference>
<accession>A0ABN7WIT1</accession>
<keyword evidence="3" id="KW-0863">Zinc-finger</keyword>
<organism evidence="7 8">
    <name type="scientific">Gigaspora margarita</name>
    <dbReference type="NCBI Taxonomy" id="4874"/>
    <lineage>
        <taxon>Eukaryota</taxon>
        <taxon>Fungi</taxon>
        <taxon>Fungi incertae sedis</taxon>
        <taxon>Mucoromycota</taxon>
        <taxon>Glomeromycotina</taxon>
        <taxon>Glomeromycetes</taxon>
        <taxon>Diversisporales</taxon>
        <taxon>Gigasporaceae</taxon>
        <taxon>Gigaspora</taxon>
    </lineage>
</organism>
<comment type="caution">
    <text evidence="7">The sequence shown here is derived from an EMBL/GenBank/DDBJ whole genome shotgun (WGS) entry which is preliminary data.</text>
</comment>
<evidence type="ECO:0000256" key="3">
    <source>
        <dbReference type="ARBA" id="ARBA00022771"/>
    </source>
</evidence>
<keyword evidence="8" id="KW-1185">Reference proteome</keyword>
<evidence type="ECO:0000313" key="8">
    <source>
        <dbReference type="Proteomes" id="UP000789901"/>
    </source>
</evidence>
<proteinExistence type="predicted"/>
<evidence type="ECO:0000256" key="5">
    <source>
        <dbReference type="ARBA" id="ARBA00023242"/>
    </source>
</evidence>
<feature type="non-terminal residue" evidence="7">
    <location>
        <position position="586"/>
    </location>
</feature>
<evidence type="ECO:0000256" key="2">
    <source>
        <dbReference type="ARBA" id="ARBA00022723"/>
    </source>
</evidence>
<dbReference type="SUPFAM" id="SSF53098">
    <property type="entry name" value="Ribonuclease H-like"/>
    <property type="match status" value="1"/>
</dbReference>
<dbReference type="InterPro" id="IPR007021">
    <property type="entry name" value="DUF659"/>
</dbReference>